<protein>
    <submittedName>
        <fullName evidence="8">Major facilitator superfamily MFS_1</fullName>
    </submittedName>
</protein>
<feature type="transmembrane region" description="Helical" evidence="7">
    <location>
        <begin position="59"/>
        <end position="79"/>
    </location>
</feature>
<feature type="transmembrane region" description="Helical" evidence="7">
    <location>
        <begin position="91"/>
        <end position="112"/>
    </location>
</feature>
<feature type="transmembrane region" description="Helical" evidence="7">
    <location>
        <begin position="118"/>
        <end position="137"/>
    </location>
</feature>
<comment type="caution">
    <text evidence="8">The sequence shown here is derived from an EMBL/GenBank/DDBJ whole genome shotgun (WGS) entry which is preliminary data.</text>
</comment>
<sequence>MSQAPTDVPSPAPAKRDAYAAFRSPAYRSYAVSSFVANLGRQMLGVALGYEIFQRTHSATALGLVGLMGALPIIFLSIPAGITTDRMNRKVIILITQLLSMLTSIGLTVLAWEHVAVPAIAPLAAAMHALYWMAALFGEKNGVIFEAALPLMYLLLFINGISRAFGWAARSALFPNLVPRSALSNAVMWNSSNFELTCVLGPALGGLAIAHINIPSVYALDACCGLIGFLFILPIFAPQEIAETHPHPLEDLFTGLRFVCENKIILATITLDLFAVLLGGALALLPIFADRILGVGAVGLGWLRTAPSIGAVLMAFILAHRPPLKKAGDAMLLAVAGFGVATIIFGLSHNYALSFVALAFTGCCDNVSVVVRHTLVQLLTPDAMRGRVSAVNNIFIGSSNEVGAFESGITAALFGPVLSVVGGGIGTIFVVLGIAWKWPQVRQIGPLQTPEKSTDSAD</sequence>
<dbReference type="EMBL" id="ABVL01000004">
    <property type="protein sequence ID" value="EDY20471.1"/>
    <property type="molecule type" value="Genomic_DNA"/>
</dbReference>
<dbReference type="InterPro" id="IPR036259">
    <property type="entry name" value="MFS_trans_sf"/>
</dbReference>
<dbReference type="InterPro" id="IPR011701">
    <property type="entry name" value="MFS"/>
</dbReference>
<dbReference type="PANTHER" id="PTHR23513:SF9">
    <property type="entry name" value="ENTEROBACTIN EXPORTER ENTS"/>
    <property type="match status" value="1"/>
</dbReference>
<dbReference type="GO" id="GO:0005886">
    <property type="term" value="C:plasma membrane"/>
    <property type="evidence" value="ECO:0007669"/>
    <property type="project" value="UniProtKB-SubCell"/>
</dbReference>
<dbReference type="SUPFAM" id="SSF103473">
    <property type="entry name" value="MFS general substrate transporter"/>
    <property type="match status" value="1"/>
</dbReference>
<feature type="transmembrane region" description="Helical" evidence="7">
    <location>
        <begin position="217"/>
        <end position="237"/>
    </location>
</feature>
<keyword evidence="4 7" id="KW-0812">Transmembrane</keyword>
<dbReference type="AlphaFoldDB" id="B4CYD0"/>
<evidence type="ECO:0000256" key="7">
    <source>
        <dbReference type="SAM" id="Phobius"/>
    </source>
</evidence>
<dbReference type="InParanoid" id="B4CYD0"/>
<proteinExistence type="predicted"/>
<keyword evidence="6 7" id="KW-0472">Membrane</keyword>
<dbReference type="Proteomes" id="UP000005824">
    <property type="component" value="Unassembled WGS sequence"/>
</dbReference>
<feature type="transmembrane region" description="Helical" evidence="7">
    <location>
        <begin position="264"/>
        <end position="289"/>
    </location>
</feature>
<dbReference type="Gene3D" id="1.20.1250.20">
    <property type="entry name" value="MFS general substrate transporter like domains"/>
    <property type="match status" value="2"/>
</dbReference>
<dbReference type="Pfam" id="PF07690">
    <property type="entry name" value="MFS_1"/>
    <property type="match status" value="1"/>
</dbReference>
<evidence type="ECO:0000256" key="3">
    <source>
        <dbReference type="ARBA" id="ARBA00022475"/>
    </source>
</evidence>
<dbReference type="eggNOG" id="COG0477">
    <property type="taxonomic scope" value="Bacteria"/>
</dbReference>
<dbReference type="FunCoup" id="B4CYD0">
    <property type="interactions" value="129"/>
</dbReference>
<feature type="transmembrane region" description="Helical" evidence="7">
    <location>
        <begin position="331"/>
        <end position="352"/>
    </location>
</feature>
<dbReference type="CDD" id="cd06173">
    <property type="entry name" value="MFS_MefA_like"/>
    <property type="match status" value="1"/>
</dbReference>
<evidence type="ECO:0000256" key="5">
    <source>
        <dbReference type="ARBA" id="ARBA00022989"/>
    </source>
</evidence>
<feature type="transmembrane region" description="Helical" evidence="7">
    <location>
        <begin position="301"/>
        <end position="319"/>
    </location>
</feature>
<keyword evidence="5 7" id="KW-1133">Transmembrane helix</keyword>
<accession>B4CYD0</accession>
<evidence type="ECO:0000313" key="9">
    <source>
        <dbReference type="Proteomes" id="UP000005824"/>
    </source>
</evidence>
<dbReference type="PANTHER" id="PTHR23513">
    <property type="entry name" value="INTEGRAL MEMBRANE EFFLUX PROTEIN-RELATED"/>
    <property type="match status" value="1"/>
</dbReference>
<name>B4CYD0_9BACT</name>
<dbReference type="STRING" id="497964.CfE428DRAFT_1668"/>
<evidence type="ECO:0000256" key="1">
    <source>
        <dbReference type="ARBA" id="ARBA00004651"/>
    </source>
</evidence>
<feature type="transmembrane region" description="Helical" evidence="7">
    <location>
        <begin position="413"/>
        <end position="436"/>
    </location>
</feature>
<keyword evidence="9" id="KW-1185">Reference proteome</keyword>
<feature type="transmembrane region" description="Helical" evidence="7">
    <location>
        <begin position="149"/>
        <end position="169"/>
    </location>
</feature>
<gene>
    <name evidence="8" type="ORF">CfE428DRAFT_1668</name>
</gene>
<keyword evidence="3" id="KW-1003">Cell membrane</keyword>
<reference evidence="8 9" key="1">
    <citation type="journal article" date="2011" name="J. Bacteriol.">
        <title>Genome sequence of Chthoniobacter flavus Ellin428, an aerobic heterotrophic soil bacterium.</title>
        <authorList>
            <person name="Kant R."/>
            <person name="van Passel M.W."/>
            <person name="Palva A."/>
            <person name="Lucas S."/>
            <person name="Lapidus A."/>
            <person name="Glavina Del Rio T."/>
            <person name="Dalin E."/>
            <person name="Tice H."/>
            <person name="Bruce D."/>
            <person name="Goodwin L."/>
            <person name="Pitluck S."/>
            <person name="Larimer F.W."/>
            <person name="Land M.L."/>
            <person name="Hauser L."/>
            <person name="Sangwan P."/>
            <person name="de Vos W.M."/>
            <person name="Janssen P.H."/>
            <person name="Smidt H."/>
        </authorList>
    </citation>
    <scope>NUCLEOTIDE SEQUENCE [LARGE SCALE GENOMIC DNA]</scope>
    <source>
        <strain evidence="8 9">Ellin428</strain>
    </source>
</reference>
<dbReference type="GO" id="GO:0022857">
    <property type="term" value="F:transmembrane transporter activity"/>
    <property type="evidence" value="ECO:0007669"/>
    <property type="project" value="InterPro"/>
</dbReference>
<evidence type="ECO:0000313" key="8">
    <source>
        <dbReference type="EMBL" id="EDY20471.1"/>
    </source>
</evidence>
<evidence type="ECO:0000256" key="6">
    <source>
        <dbReference type="ARBA" id="ARBA00023136"/>
    </source>
</evidence>
<evidence type="ECO:0000256" key="4">
    <source>
        <dbReference type="ARBA" id="ARBA00022692"/>
    </source>
</evidence>
<organism evidence="8 9">
    <name type="scientific">Chthoniobacter flavus Ellin428</name>
    <dbReference type="NCBI Taxonomy" id="497964"/>
    <lineage>
        <taxon>Bacteria</taxon>
        <taxon>Pseudomonadati</taxon>
        <taxon>Verrucomicrobiota</taxon>
        <taxon>Spartobacteria</taxon>
        <taxon>Chthoniobacterales</taxon>
        <taxon>Chthoniobacteraceae</taxon>
        <taxon>Chthoniobacter</taxon>
    </lineage>
</organism>
<dbReference type="RefSeq" id="WP_006978994.1">
    <property type="nucleotide sequence ID" value="NZ_ABVL01000004.1"/>
</dbReference>
<comment type="subcellular location">
    <subcellularLocation>
        <location evidence="1">Cell membrane</location>
        <topology evidence="1">Multi-pass membrane protein</topology>
    </subcellularLocation>
</comment>
<keyword evidence="2" id="KW-0813">Transport</keyword>
<evidence type="ECO:0000256" key="2">
    <source>
        <dbReference type="ARBA" id="ARBA00022448"/>
    </source>
</evidence>